<sequence>MHTHAADADVQAIACVAMASVADCAGSAGVDRALHLARVGATDALVAAVRAHVQHATVPKQALYALYTLAVPCLGPADITLPQQLHAAQIAQAVVAAMRTDITQQDLQAAAASAVEGITQRNTGGVGAAIAQQFLDAGAGEALMEALAASTAHGAARHTLIALAALVHHGGSAAHFLAAGVAEAIMAAVDRLCTRGGTFSADSECVWVLLAAMAIAALATKAPADSARFYAAGACDAVVRAVQLFKEYHHRRNDTSWLWHHPGLEALAALAAAAEAHSQDMALSLVEAGACEAATTFLNAVLLIPALSSSKALTTVLQAICALSADASAAARLNTAGAHKAVANAIPRCSNHSDAAQSARLALDRLAAGAADASSE</sequence>
<dbReference type="Gene3D" id="1.25.10.10">
    <property type="entry name" value="Leucine-rich Repeat Variant"/>
    <property type="match status" value="1"/>
</dbReference>
<organism evidence="1 2">
    <name type="scientific">Tribonema minus</name>
    <dbReference type="NCBI Taxonomy" id="303371"/>
    <lineage>
        <taxon>Eukaryota</taxon>
        <taxon>Sar</taxon>
        <taxon>Stramenopiles</taxon>
        <taxon>Ochrophyta</taxon>
        <taxon>PX clade</taxon>
        <taxon>Xanthophyceae</taxon>
        <taxon>Tribonematales</taxon>
        <taxon>Tribonemataceae</taxon>
        <taxon>Tribonema</taxon>
    </lineage>
</organism>
<dbReference type="Proteomes" id="UP000664859">
    <property type="component" value="Unassembled WGS sequence"/>
</dbReference>
<gene>
    <name evidence="1" type="ORF">JKP88DRAFT_315492</name>
</gene>
<dbReference type="EMBL" id="JAFCMP010000177">
    <property type="protein sequence ID" value="KAG5184187.1"/>
    <property type="molecule type" value="Genomic_DNA"/>
</dbReference>
<name>A0A835YYM8_9STRA</name>
<dbReference type="InterPro" id="IPR016024">
    <property type="entry name" value="ARM-type_fold"/>
</dbReference>
<dbReference type="InterPro" id="IPR011989">
    <property type="entry name" value="ARM-like"/>
</dbReference>
<comment type="caution">
    <text evidence="1">The sequence shown here is derived from an EMBL/GenBank/DDBJ whole genome shotgun (WGS) entry which is preliminary data.</text>
</comment>
<dbReference type="SUPFAM" id="SSF48371">
    <property type="entry name" value="ARM repeat"/>
    <property type="match status" value="1"/>
</dbReference>
<dbReference type="AlphaFoldDB" id="A0A835YYM8"/>
<evidence type="ECO:0000313" key="2">
    <source>
        <dbReference type="Proteomes" id="UP000664859"/>
    </source>
</evidence>
<keyword evidence="2" id="KW-1185">Reference proteome</keyword>
<proteinExistence type="predicted"/>
<reference evidence="1" key="1">
    <citation type="submission" date="2021-02" db="EMBL/GenBank/DDBJ databases">
        <title>First Annotated Genome of the Yellow-green Alga Tribonema minus.</title>
        <authorList>
            <person name="Mahan K.M."/>
        </authorList>
    </citation>
    <scope>NUCLEOTIDE SEQUENCE</scope>
    <source>
        <strain evidence="1">UTEX B ZZ1240</strain>
    </source>
</reference>
<evidence type="ECO:0000313" key="1">
    <source>
        <dbReference type="EMBL" id="KAG5184187.1"/>
    </source>
</evidence>
<accession>A0A835YYM8</accession>
<protein>
    <submittedName>
        <fullName evidence="1">Uncharacterized protein</fullName>
    </submittedName>
</protein>